<gene>
    <name evidence="1" type="ORF">COU95_01565</name>
</gene>
<sequence length="45" mass="5090">KTAGEIMEILKKLNKEGNTIIVVTHDRQIARFAQRIIKISDGRIA</sequence>
<protein>
    <submittedName>
        <fullName evidence="1">Macrolide ABC transporter ATP-binding protein</fullName>
    </submittedName>
</protein>
<organism evidence="1 2">
    <name type="scientific">Candidatus Shapirobacteria bacterium CG10_big_fil_rev_8_21_14_0_10_40_9</name>
    <dbReference type="NCBI Taxonomy" id="1974888"/>
    <lineage>
        <taxon>Bacteria</taxon>
        <taxon>Candidatus Shapironibacteriota</taxon>
    </lineage>
</organism>
<dbReference type="AlphaFoldDB" id="A0A2M8L3T3"/>
<keyword evidence="1" id="KW-0067">ATP-binding</keyword>
<dbReference type="Proteomes" id="UP000231474">
    <property type="component" value="Unassembled WGS sequence"/>
</dbReference>
<dbReference type="Gene3D" id="3.40.50.300">
    <property type="entry name" value="P-loop containing nucleotide triphosphate hydrolases"/>
    <property type="match status" value="1"/>
</dbReference>
<dbReference type="EMBL" id="PFEK01000030">
    <property type="protein sequence ID" value="PJE67584.1"/>
    <property type="molecule type" value="Genomic_DNA"/>
</dbReference>
<accession>A0A2M8L3T3</accession>
<evidence type="ECO:0000313" key="1">
    <source>
        <dbReference type="EMBL" id="PJE67584.1"/>
    </source>
</evidence>
<feature type="non-terminal residue" evidence="1">
    <location>
        <position position="1"/>
    </location>
</feature>
<dbReference type="SUPFAM" id="SSF52540">
    <property type="entry name" value="P-loop containing nucleoside triphosphate hydrolases"/>
    <property type="match status" value="1"/>
</dbReference>
<proteinExistence type="predicted"/>
<name>A0A2M8L3T3_9BACT</name>
<dbReference type="InterPro" id="IPR027417">
    <property type="entry name" value="P-loop_NTPase"/>
</dbReference>
<dbReference type="GO" id="GO:0005524">
    <property type="term" value="F:ATP binding"/>
    <property type="evidence" value="ECO:0007669"/>
    <property type="project" value="UniProtKB-KW"/>
</dbReference>
<evidence type="ECO:0000313" key="2">
    <source>
        <dbReference type="Proteomes" id="UP000231474"/>
    </source>
</evidence>
<keyword evidence="1" id="KW-0547">Nucleotide-binding</keyword>
<reference evidence="2" key="1">
    <citation type="submission" date="2017-09" db="EMBL/GenBank/DDBJ databases">
        <title>Depth-based differentiation of microbial function through sediment-hosted aquifers and enrichment of novel symbionts in the deep terrestrial subsurface.</title>
        <authorList>
            <person name="Probst A.J."/>
            <person name="Ladd B."/>
            <person name="Jarett J.K."/>
            <person name="Geller-Mcgrath D.E."/>
            <person name="Sieber C.M.K."/>
            <person name="Emerson J.B."/>
            <person name="Anantharaman K."/>
            <person name="Thomas B.C."/>
            <person name="Malmstrom R."/>
            <person name="Stieglmeier M."/>
            <person name="Klingl A."/>
            <person name="Woyke T."/>
            <person name="Ryan C.M."/>
            <person name="Banfield J.F."/>
        </authorList>
    </citation>
    <scope>NUCLEOTIDE SEQUENCE [LARGE SCALE GENOMIC DNA]</scope>
</reference>
<comment type="caution">
    <text evidence="1">The sequence shown here is derived from an EMBL/GenBank/DDBJ whole genome shotgun (WGS) entry which is preliminary data.</text>
</comment>